<gene>
    <name evidence="1" type="ORF">CLV40_106164</name>
</gene>
<name>A0A2S6GRY8_9PSEU</name>
<dbReference type="EMBL" id="PTIX01000006">
    <property type="protein sequence ID" value="PPK67933.1"/>
    <property type="molecule type" value="Genomic_DNA"/>
</dbReference>
<evidence type="ECO:0000313" key="1">
    <source>
        <dbReference type="EMBL" id="PPK67933.1"/>
    </source>
</evidence>
<reference evidence="1 2" key="1">
    <citation type="submission" date="2018-02" db="EMBL/GenBank/DDBJ databases">
        <title>Genomic Encyclopedia of Archaeal and Bacterial Type Strains, Phase II (KMG-II): from individual species to whole genera.</title>
        <authorList>
            <person name="Goeker M."/>
        </authorList>
    </citation>
    <scope>NUCLEOTIDE SEQUENCE [LARGE SCALE GENOMIC DNA]</scope>
    <source>
        <strain evidence="1 2">YU 961-1</strain>
    </source>
</reference>
<keyword evidence="2" id="KW-1185">Reference proteome</keyword>
<proteinExistence type="predicted"/>
<organism evidence="1 2">
    <name type="scientific">Actinokineospora auranticolor</name>
    <dbReference type="NCBI Taxonomy" id="155976"/>
    <lineage>
        <taxon>Bacteria</taxon>
        <taxon>Bacillati</taxon>
        <taxon>Actinomycetota</taxon>
        <taxon>Actinomycetes</taxon>
        <taxon>Pseudonocardiales</taxon>
        <taxon>Pseudonocardiaceae</taxon>
        <taxon>Actinokineospora</taxon>
    </lineage>
</organism>
<protein>
    <submittedName>
        <fullName evidence="1">Uncharacterized protein</fullName>
    </submittedName>
</protein>
<dbReference type="AlphaFoldDB" id="A0A2S6GRY8"/>
<comment type="caution">
    <text evidence="1">The sequence shown here is derived from an EMBL/GenBank/DDBJ whole genome shotgun (WGS) entry which is preliminary data.</text>
</comment>
<evidence type="ECO:0000313" key="2">
    <source>
        <dbReference type="Proteomes" id="UP000239203"/>
    </source>
</evidence>
<dbReference type="Proteomes" id="UP000239203">
    <property type="component" value="Unassembled WGS sequence"/>
</dbReference>
<accession>A0A2S6GRY8</accession>
<sequence length="60" mass="6236">MPDDLGMTSNLDVAVTEDQRARAARVVAATAADAGECAELLAMLGLTPEVGLRKQHSRAA</sequence>
<dbReference type="RefSeq" id="WP_104479220.1">
    <property type="nucleotide sequence ID" value="NZ_CP154825.1"/>
</dbReference>